<dbReference type="RefSeq" id="WP_246528270.1">
    <property type="nucleotide sequence ID" value="NZ_BAAAJD010000129.1"/>
</dbReference>
<dbReference type="Proteomes" id="UP000572635">
    <property type="component" value="Unassembled WGS sequence"/>
</dbReference>
<keyword evidence="3" id="KW-1185">Reference proteome</keyword>
<gene>
    <name evidence="2" type="ORF">HDA36_003413</name>
</gene>
<name>A0A7W8VEV5_9ACTN</name>
<feature type="region of interest" description="Disordered" evidence="1">
    <location>
        <begin position="29"/>
        <end position="58"/>
    </location>
</feature>
<organism evidence="2 3">
    <name type="scientific">Nocardiopsis composta</name>
    <dbReference type="NCBI Taxonomy" id="157465"/>
    <lineage>
        <taxon>Bacteria</taxon>
        <taxon>Bacillati</taxon>
        <taxon>Actinomycetota</taxon>
        <taxon>Actinomycetes</taxon>
        <taxon>Streptosporangiales</taxon>
        <taxon>Nocardiopsidaceae</taxon>
        <taxon>Nocardiopsis</taxon>
    </lineage>
</organism>
<dbReference type="EMBL" id="JACHDB010000001">
    <property type="protein sequence ID" value="MBB5433329.1"/>
    <property type="molecule type" value="Genomic_DNA"/>
</dbReference>
<sequence length="158" mass="15982">MLILVGLVVVGMVATGAVGLINALSAPGPQEADGGGQQSAQPPRDAPPMDALGGAPGPVDYVDLDQECGALAPGQPEECYRTVGLEVGEEDLDAAGALEEVRGALLDDGWQPLVPDAGTDPDDVPPEEFVLTDGTVMAMASPVSHDDSTPAAVVLAHY</sequence>
<evidence type="ECO:0000313" key="2">
    <source>
        <dbReference type="EMBL" id="MBB5433329.1"/>
    </source>
</evidence>
<evidence type="ECO:0000256" key="1">
    <source>
        <dbReference type="SAM" id="MobiDB-lite"/>
    </source>
</evidence>
<accession>A0A7W8VEV5</accession>
<reference evidence="2 3" key="1">
    <citation type="submission" date="2020-08" db="EMBL/GenBank/DDBJ databases">
        <title>Sequencing the genomes of 1000 actinobacteria strains.</title>
        <authorList>
            <person name="Klenk H.-P."/>
        </authorList>
    </citation>
    <scope>NUCLEOTIDE SEQUENCE [LARGE SCALE GENOMIC DNA]</scope>
    <source>
        <strain evidence="2 3">DSM 44551</strain>
    </source>
</reference>
<proteinExistence type="predicted"/>
<protein>
    <submittedName>
        <fullName evidence="2">Uncharacterized protein</fullName>
    </submittedName>
</protein>
<comment type="caution">
    <text evidence="2">The sequence shown here is derived from an EMBL/GenBank/DDBJ whole genome shotgun (WGS) entry which is preliminary data.</text>
</comment>
<evidence type="ECO:0000313" key="3">
    <source>
        <dbReference type="Proteomes" id="UP000572635"/>
    </source>
</evidence>
<dbReference type="AlphaFoldDB" id="A0A7W8VEV5"/>